<name>A0ABU0ZFM5_9ACTN</name>
<proteinExistence type="predicted"/>
<dbReference type="EMBL" id="JAVHUY010000009">
    <property type="protein sequence ID" value="MDQ7905132.1"/>
    <property type="molecule type" value="Genomic_DNA"/>
</dbReference>
<evidence type="ECO:0000256" key="5">
    <source>
        <dbReference type="SAM" id="MobiDB-lite"/>
    </source>
</evidence>
<accession>A0ABU0ZFM5</accession>
<organism evidence="7 8">
    <name type="scientific">Phytohabitans maris</name>
    <dbReference type="NCBI Taxonomy" id="3071409"/>
    <lineage>
        <taxon>Bacteria</taxon>
        <taxon>Bacillati</taxon>
        <taxon>Actinomycetota</taxon>
        <taxon>Actinomycetes</taxon>
        <taxon>Micromonosporales</taxon>
        <taxon>Micromonosporaceae</taxon>
    </lineage>
</organism>
<keyword evidence="3" id="KW-0560">Oxidoreductase</keyword>
<evidence type="ECO:0000256" key="1">
    <source>
        <dbReference type="ARBA" id="ARBA00022630"/>
    </source>
</evidence>
<evidence type="ECO:0000259" key="6">
    <source>
        <dbReference type="Pfam" id="PF00296"/>
    </source>
</evidence>
<evidence type="ECO:0000256" key="4">
    <source>
        <dbReference type="ARBA" id="ARBA00023033"/>
    </source>
</evidence>
<protein>
    <submittedName>
        <fullName evidence="7">LLM class flavin-dependent oxidoreductase</fullName>
    </submittedName>
</protein>
<keyword evidence="2" id="KW-0288">FMN</keyword>
<dbReference type="PANTHER" id="PTHR30011:SF16">
    <property type="entry name" value="C2H2 FINGER DOMAIN TRANSCRIPTION FACTOR (EUROFUNG)-RELATED"/>
    <property type="match status" value="1"/>
</dbReference>
<dbReference type="RefSeq" id="WP_308712406.1">
    <property type="nucleotide sequence ID" value="NZ_JAVHUY010000009.1"/>
</dbReference>
<evidence type="ECO:0000313" key="7">
    <source>
        <dbReference type="EMBL" id="MDQ7905132.1"/>
    </source>
</evidence>
<dbReference type="Pfam" id="PF00296">
    <property type="entry name" value="Bac_luciferase"/>
    <property type="match status" value="1"/>
</dbReference>
<dbReference type="InterPro" id="IPR036661">
    <property type="entry name" value="Luciferase-like_sf"/>
</dbReference>
<feature type="region of interest" description="Disordered" evidence="5">
    <location>
        <begin position="290"/>
        <end position="323"/>
    </location>
</feature>
<sequence length="323" mass="32908">MGEHRFVVGLRLDDPTVPSTVDVAGYRRAALAAEAAGADFVLVDDGYVAAGRGVGPDPVMLAARLAAATSRIGVVAAAAVTYGEPLLISSGLATLDHLSDGRAGWLVLTAPTAAQAALHGAAPRPERELWDEAGEVVDVVGRLWDSWEDGAVIRDARTGRYLDRRRLHRVDYTGPAFSIAGPSITPRPPQGHPVVAVRADASGSRAVTAHADVLVIAVDPAAPGDAVARRAGQAVAESGRPRHQVRVLGELPAGGTVGAVERLAAAGALDGVIVPAGDDPVAALRAALGSRGAAAPPAGPTLRERLGLPRPANRYATAPPAAP</sequence>
<dbReference type="Proteomes" id="UP001230908">
    <property type="component" value="Unassembled WGS sequence"/>
</dbReference>
<keyword evidence="4" id="KW-0503">Monooxygenase</keyword>
<keyword evidence="1" id="KW-0285">Flavoprotein</keyword>
<keyword evidence="8" id="KW-1185">Reference proteome</keyword>
<comment type="caution">
    <text evidence="7">The sequence shown here is derived from an EMBL/GenBank/DDBJ whole genome shotgun (WGS) entry which is preliminary data.</text>
</comment>
<evidence type="ECO:0000256" key="3">
    <source>
        <dbReference type="ARBA" id="ARBA00023002"/>
    </source>
</evidence>
<gene>
    <name evidence="7" type="ORF">RB614_11425</name>
</gene>
<dbReference type="InterPro" id="IPR051260">
    <property type="entry name" value="Diverse_substr_monoxygenases"/>
</dbReference>
<dbReference type="SUPFAM" id="SSF51679">
    <property type="entry name" value="Bacterial luciferase-like"/>
    <property type="match status" value="1"/>
</dbReference>
<dbReference type="PANTHER" id="PTHR30011">
    <property type="entry name" value="ALKANESULFONATE MONOOXYGENASE-RELATED"/>
    <property type="match status" value="1"/>
</dbReference>
<evidence type="ECO:0000256" key="2">
    <source>
        <dbReference type="ARBA" id="ARBA00022643"/>
    </source>
</evidence>
<dbReference type="Gene3D" id="3.20.20.30">
    <property type="entry name" value="Luciferase-like domain"/>
    <property type="match status" value="1"/>
</dbReference>
<dbReference type="InterPro" id="IPR011251">
    <property type="entry name" value="Luciferase-like_dom"/>
</dbReference>
<feature type="domain" description="Luciferase-like" evidence="6">
    <location>
        <begin position="22"/>
        <end position="248"/>
    </location>
</feature>
<evidence type="ECO:0000313" key="8">
    <source>
        <dbReference type="Proteomes" id="UP001230908"/>
    </source>
</evidence>
<reference evidence="7 8" key="1">
    <citation type="submission" date="2023-08" db="EMBL/GenBank/DDBJ databases">
        <title>Phytohabitans sansha sp. nov., isolated from marine sediment.</title>
        <authorList>
            <person name="Zhao Y."/>
            <person name="Yi K."/>
        </authorList>
    </citation>
    <scope>NUCLEOTIDE SEQUENCE [LARGE SCALE GENOMIC DNA]</scope>
    <source>
        <strain evidence="7 8">ZYX-F-186</strain>
    </source>
</reference>